<dbReference type="Pfam" id="PF03008">
    <property type="entry name" value="DUF234"/>
    <property type="match status" value="1"/>
</dbReference>
<dbReference type="SUPFAM" id="SSF52540">
    <property type="entry name" value="P-loop containing nucleoside triphosphate hydrolases"/>
    <property type="match status" value="1"/>
</dbReference>
<dbReference type="InterPro" id="IPR027417">
    <property type="entry name" value="P-loop_NTPase"/>
</dbReference>
<accession>A0AAW3DAR1</accession>
<evidence type="ECO:0000313" key="4">
    <source>
        <dbReference type="Proteomes" id="UP000029117"/>
    </source>
</evidence>
<gene>
    <name evidence="3" type="ORF">DR78_188</name>
</gene>
<dbReference type="AlphaFoldDB" id="A0AAW3DAR1"/>
<reference evidence="3 4" key="1">
    <citation type="submission" date="2014-04" db="EMBL/GenBank/DDBJ databases">
        <authorList>
            <person name="Bishop-Lilly K.A."/>
            <person name="Broomall S.M."/>
            <person name="Chain P.S."/>
            <person name="Chertkov O."/>
            <person name="Coyne S.R."/>
            <person name="Daligault H.E."/>
            <person name="Davenport K.W."/>
            <person name="Erkkila T."/>
            <person name="Frey K.G."/>
            <person name="Gibbons H.S."/>
            <person name="Gu W."/>
            <person name="Jaissle J."/>
            <person name="Johnson S.L."/>
            <person name="Koroleva G.I."/>
            <person name="Ladner J.T."/>
            <person name="Lo C.-C."/>
            <person name="Minogue T.D."/>
            <person name="Munk C."/>
            <person name="Palacios G.F."/>
            <person name="Redden C.L."/>
            <person name="Rosenzweig C.N."/>
            <person name="Scholz M.B."/>
            <person name="Teshima H."/>
            <person name="Xu Y."/>
        </authorList>
    </citation>
    <scope>NUCLEOTIDE SEQUENCE [LARGE SCALE GENOMIC DNA]</scope>
    <source>
        <strain evidence="3 4">FAJ</strain>
    </source>
</reference>
<dbReference type="InterPro" id="IPR041682">
    <property type="entry name" value="AAA_14"/>
</dbReference>
<evidence type="ECO:0000259" key="2">
    <source>
        <dbReference type="Pfam" id="PF13173"/>
    </source>
</evidence>
<evidence type="ECO:0000313" key="3">
    <source>
        <dbReference type="EMBL" id="KFJ42535.1"/>
    </source>
</evidence>
<proteinExistence type="predicted"/>
<feature type="domain" description="DUF234" evidence="1">
    <location>
        <begin position="316"/>
        <end position="401"/>
    </location>
</feature>
<dbReference type="InterPro" id="IPR004256">
    <property type="entry name" value="DUF234"/>
</dbReference>
<organism evidence="3 4">
    <name type="scientific">Francisella philomiragia</name>
    <dbReference type="NCBI Taxonomy" id="28110"/>
    <lineage>
        <taxon>Bacteria</taxon>
        <taxon>Pseudomonadati</taxon>
        <taxon>Pseudomonadota</taxon>
        <taxon>Gammaproteobacteria</taxon>
        <taxon>Thiotrichales</taxon>
        <taxon>Francisellaceae</taxon>
        <taxon>Francisella</taxon>
    </lineage>
</organism>
<dbReference type="EMBL" id="JOUE01000006">
    <property type="protein sequence ID" value="KFJ42535.1"/>
    <property type="molecule type" value="Genomic_DNA"/>
</dbReference>
<feature type="domain" description="AAA" evidence="2">
    <location>
        <begin position="26"/>
        <end position="173"/>
    </location>
</feature>
<dbReference type="Pfam" id="PF13173">
    <property type="entry name" value="AAA_14"/>
    <property type="match status" value="1"/>
</dbReference>
<dbReference type="PANTHER" id="PTHR34704">
    <property type="entry name" value="ATPASE"/>
    <property type="match status" value="1"/>
</dbReference>
<name>A0AAW3DAR1_9GAMM</name>
<comment type="caution">
    <text evidence="3">The sequence shown here is derived from an EMBL/GenBank/DDBJ whole genome shotgun (WGS) entry which is preliminary data.</text>
</comment>
<evidence type="ECO:0000259" key="1">
    <source>
        <dbReference type="Pfam" id="PF03008"/>
    </source>
</evidence>
<protein>
    <submittedName>
        <fullName evidence="3">AAA domain protein</fullName>
    </submittedName>
</protein>
<dbReference type="Proteomes" id="UP000029117">
    <property type="component" value="Unassembled WGS sequence"/>
</dbReference>
<dbReference type="RefSeq" id="WP_035736304.1">
    <property type="nucleotide sequence ID" value="NZ_JACTRV010000002.1"/>
</dbReference>
<sequence length="440" mass="51689">MKFYNREQELAILSKADKLKSKRSVMTMLIGRRRIGKTTLALHTYTDDKVLYLFVAKKAESLLCQDFCREISDKLGVKIFGELTRFEDIFEYLIELAKRESFTIVIDEFQEFFKINPSIYSSMQKIWDLNKDSTKIHLVTCGSIYHLMKKIYEDVGEPLFGRCDFKIELKPFKPQVLREILSDNQSYTSDNMLDFYTLTGGVAKYIELFALNSSFDLVSMLDVIVEPNSMFLSEGKNRLIEEFGKDYGTYFSILSLIAESKTSRSEIESVLQSNISGHLHRLEHDYSIIKAIKPINSKPNSKVQKYEIVDIFLAFWFRFIFKYQSLVEAENFIKLKELIYRDISIFKGKILEKLFIEIFKEKQLYTKIGSYWERGNKNEIDIVALDDINKKLLICEVKLNSHKLNLQQLILKSQKLIDFYKNYKVEYELLSLEDIDRLLD</sequence>
<dbReference type="Gene3D" id="3.40.50.300">
    <property type="entry name" value="P-loop containing nucleotide triphosphate hydrolases"/>
    <property type="match status" value="1"/>
</dbReference>
<dbReference type="PANTHER" id="PTHR34704:SF1">
    <property type="entry name" value="ATPASE"/>
    <property type="match status" value="1"/>
</dbReference>